<dbReference type="Pfam" id="PF00563">
    <property type="entry name" value="EAL"/>
    <property type="match status" value="1"/>
</dbReference>
<dbReference type="PROSITE" id="PS50883">
    <property type="entry name" value="EAL"/>
    <property type="match status" value="1"/>
</dbReference>
<evidence type="ECO:0000313" key="3">
    <source>
        <dbReference type="EMBL" id="TWJ19076.1"/>
    </source>
</evidence>
<dbReference type="SUPFAM" id="SSF55073">
    <property type="entry name" value="Nucleotide cyclase"/>
    <property type="match status" value="1"/>
</dbReference>
<dbReference type="InterPro" id="IPR035919">
    <property type="entry name" value="EAL_sf"/>
</dbReference>
<dbReference type="SUPFAM" id="SSF54631">
    <property type="entry name" value="CBS-domain pair"/>
    <property type="match status" value="1"/>
</dbReference>
<dbReference type="PANTHER" id="PTHR33121">
    <property type="entry name" value="CYCLIC DI-GMP PHOSPHODIESTERASE PDEF"/>
    <property type="match status" value="1"/>
</dbReference>
<comment type="caution">
    <text evidence="3">The sequence shown here is derived from an EMBL/GenBank/DDBJ whole genome shotgun (WGS) entry which is preliminary data.</text>
</comment>
<dbReference type="InterPro" id="IPR043128">
    <property type="entry name" value="Rev_trsase/Diguanyl_cyclase"/>
</dbReference>
<sequence length="640" mass="70683">MFRFTVSSWRGSSMGMKSEQMANQLRARWGFETNATGPEAWNTDSGTNPDLAVLSALDELIRNKRLTSHFQPIYAAKGGAVFGYEALARQKGPSPFLDIGELFRTANTTGCLNALDKLCLETALCCLAETRFLDHNWHLFINICPETFMDPAFPCRIFTELIRGMGVSSERVILEITEESVISNYALFRSSLDNYRRQGFKIAVDDFGAGYAGLKMLSTVEPDFVKIDRHFIANIDRSLIHANLVEAIATACNRIGIKIVAEGIERREELAVVSNMGIDLVQGFLLGRPAPSLNDSPATALASLSGPEVNLVVSQGERLFIGDIVAHVEPVRAGDQVVTAFRRFLDQPGLMSLPVVEEERVVGILNRSRFLENHIIGSHGYGFSMNSKKRIGEVMEQNILLFEANCTIEEASKKINTKSDIAHTANLVVLKNGRYRGIIAINLLLDALTEQNVLLAKDFNPLSGLPGNNAIQREINRRLAQNMLFDVLYIDIDHFKPFNDHYSFEKGDNVISALAGIISGTLALHRNPFNFAGHIGGDDFIVITRPANSLTVAEQIIADFSALIPALHGPDDHAAGHFLAPNRRGQIEWFPLLSLSIAIVSTEVCNIDSYPQLASIACEVKRAAKRQTGSSICRDQRRLR</sequence>
<dbReference type="GO" id="GO:0071111">
    <property type="term" value="F:cyclic-guanylate-specific phosphodiesterase activity"/>
    <property type="evidence" value="ECO:0007669"/>
    <property type="project" value="InterPro"/>
</dbReference>
<reference evidence="3 4" key="1">
    <citation type="submission" date="2019-07" db="EMBL/GenBank/DDBJ databases">
        <title>Genomic Encyclopedia of Archaeal and Bacterial Type Strains, Phase II (KMG-II): from individual species to whole genera.</title>
        <authorList>
            <person name="Goeker M."/>
        </authorList>
    </citation>
    <scope>NUCLEOTIDE SEQUENCE [LARGE SCALE GENOMIC DNA]</scope>
    <source>
        <strain evidence="3 4">ATCC BAA-1139</strain>
    </source>
</reference>
<gene>
    <name evidence="3" type="ORF">JN12_02022</name>
</gene>
<dbReference type="Proteomes" id="UP000319449">
    <property type="component" value="Unassembled WGS sequence"/>
</dbReference>
<feature type="domain" description="GGDEF" evidence="2">
    <location>
        <begin position="483"/>
        <end position="637"/>
    </location>
</feature>
<evidence type="ECO:0000259" key="2">
    <source>
        <dbReference type="PROSITE" id="PS50887"/>
    </source>
</evidence>
<dbReference type="Pfam" id="PF00571">
    <property type="entry name" value="CBS"/>
    <property type="match status" value="2"/>
</dbReference>
<evidence type="ECO:0000313" key="4">
    <source>
        <dbReference type="Proteomes" id="UP000319449"/>
    </source>
</evidence>
<proteinExistence type="predicted"/>
<keyword evidence="4" id="KW-1185">Reference proteome</keyword>
<accession>A0A562VM93</accession>
<dbReference type="InterPro" id="IPR046342">
    <property type="entry name" value="CBS_dom_sf"/>
</dbReference>
<feature type="domain" description="EAL" evidence="1">
    <location>
        <begin position="50"/>
        <end position="303"/>
    </location>
</feature>
<dbReference type="InterPro" id="IPR000644">
    <property type="entry name" value="CBS_dom"/>
</dbReference>
<dbReference type="EMBL" id="VLLN01000011">
    <property type="protein sequence ID" value="TWJ19076.1"/>
    <property type="molecule type" value="Genomic_DNA"/>
</dbReference>
<dbReference type="NCBIfam" id="TIGR00254">
    <property type="entry name" value="GGDEF"/>
    <property type="match status" value="1"/>
</dbReference>
<organism evidence="3 4">
    <name type="scientific">Geobacter argillaceus</name>
    <dbReference type="NCBI Taxonomy" id="345631"/>
    <lineage>
        <taxon>Bacteria</taxon>
        <taxon>Pseudomonadati</taxon>
        <taxon>Thermodesulfobacteriota</taxon>
        <taxon>Desulfuromonadia</taxon>
        <taxon>Geobacterales</taxon>
        <taxon>Geobacteraceae</taxon>
        <taxon>Geobacter</taxon>
    </lineage>
</organism>
<dbReference type="PANTHER" id="PTHR33121:SF76">
    <property type="entry name" value="SIGNALING PROTEIN"/>
    <property type="match status" value="1"/>
</dbReference>
<dbReference type="CDD" id="cd01948">
    <property type="entry name" value="EAL"/>
    <property type="match status" value="1"/>
</dbReference>
<dbReference type="Pfam" id="PF00990">
    <property type="entry name" value="GGDEF"/>
    <property type="match status" value="1"/>
</dbReference>
<dbReference type="SMART" id="SM00052">
    <property type="entry name" value="EAL"/>
    <property type="match status" value="1"/>
</dbReference>
<evidence type="ECO:0000259" key="1">
    <source>
        <dbReference type="PROSITE" id="PS50883"/>
    </source>
</evidence>
<dbReference type="AlphaFoldDB" id="A0A562VM93"/>
<dbReference type="SMART" id="SM00267">
    <property type="entry name" value="GGDEF"/>
    <property type="match status" value="1"/>
</dbReference>
<name>A0A562VM93_9BACT</name>
<protein>
    <submittedName>
        <fullName evidence="3">Diguanylate cyclase (GGDEF)-like protein</fullName>
    </submittedName>
</protein>
<dbReference type="Gene3D" id="3.20.20.450">
    <property type="entry name" value="EAL domain"/>
    <property type="match status" value="1"/>
</dbReference>
<dbReference type="InterPro" id="IPR029787">
    <property type="entry name" value="Nucleotide_cyclase"/>
</dbReference>
<dbReference type="InterPro" id="IPR001633">
    <property type="entry name" value="EAL_dom"/>
</dbReference>
<dbReference type="SUPFAM" id="SSF141868">
    <property type="entry name" value="EAL domain-like"/>
    <property type="match status" value="1"/>
</dbReference>
<dbReference type="Gene3D" id="3.30.70.270">
    <property type="match status" value="1"/>
</dbReference>
<dbReference type="CDD" id="cd01949">
    <property type="entry name" value="GGDEF"/>
    <property type="match status" value="1"/>
</dbReference>
<dbReference type="PROSITE" id="PS50887">
    <property type="entry name" value="GGDEF"/>
    <property type="match status" value="1"/>
</dbReference>
<dbReference type="InterPro" id="IPR050706">
    <property type="entry name" value="Cyclic-di-GMP_PDE-like"/>
</dbReference>
<dbReference type="InterPro" id="IPR000160">
    <property type="entry name" value="GGDEF_dom"/>
</dbReference>
<dbReference type="Gene3D" id="3.10.580.10">
    <property type="entry name" value="CBS-domain"/>
    <property type="match status" value="1"/>
</dbReference>
<dbReference type="OrthoDB" id="9777298at2"/>